<dbReference type="InterPro" id="IPR016032">
    <property type="entry name" value="Sig_transdc_resp-reg_C-effctor"/>
</dbReference>
<evidence type="ECO:0000259" key="3">
    <source>
        <dbReference type="PROSITE" id="PS51755"/>
    </source>
</evidence>
<dbReference type="InterPro" id="IPR001867">
    <property type="entry name" value="OmpR/PhoB-type_DNA-bd"/>
</dbReference>
<accession>A0A0S2JZS9</accession>
<dbReference type="CDD" id="cd00383">
    <property type="entry name" value="trans_reg_C"/>
    <property type="match status" value="1"/>
</dbReference>
<dbReference type="Proteomes" id="UP000061457">
    <property type="component" value="Chromosome I"/>
</dbReference>
<name>A0A0S2JZS9_9GAMM</name>
<dbReference type="Pfam" id="PF00486">
    <property type="entry name" value="Trans_reg_C"/>
    <property type="match status" value="1"/>
</dbReference>
<dbReference type="RefSeq" id="WP_058029343.1">
    <property type="nucleotide sequence ID" value="NZ_CP013187.1"/>
</dbReference>
<dbReference type="GO" id="GO:0006355">
    <property type="term" value="P:regulation of DNA-templated transcription"/>
    <property type="evidence" value="ECO:0007669"/>
    <property type="project" value="InterPro"/>
</dbReference>
<dbReference type="PROSITE" id="PS51755">
    <property type="entry name" value="OMPR_PHOB"/>
    <property type="match status" value="1"/>
</dbReference>
<keyword evidence="1 2" id="KW-0238">DNA-binding</keyword>
<proteinExistence type="predicted"/>
<gene>
    <name evidence="4" type="ORF">PP2015_1100</name>
</gene>
<keyword evidence="5" id="KW-1185">Reference proteome</keyword>
<dbReference type="OrthoDB" id="9774769at2"/>
<feature type="DNA-binding region" description="OmpR/PhoB-type" evidence="2">
    <location>
        <begin position="1"/>
        <end position="99"/>
    </location>
</feature>
<dbReference type="PATRIC" id="fig|161398.10.peg.1120"/>
<evidence type="ECO:0000313" key="5">
    <source>
        <dbReference type="Proteomes" id="UP000061457"/>
    </source>
</evidence>
<evidence type="ECO:0000256" key="1">
    <source>
        <dbReference type="ARBA" id="ARBA00023125"/>
    </source>
</evidence>
<dbReference type="GO" id="GO:0000160">
    <property type="term" value="P:phosphorelay signal transduction system"/>
    <property type="evidence" value="ECO:0007669"/>
    <property type="project" value="InterPro"/>
</dbReference>
<dbReference type="STRING" id="161398.PP2015_1100"/>
<dbReference type="SMART" id="SM00862">
    <property type="entry name" value="Trans_reg_C"/>
    <property type="match status" value="1"/>
</dbReference>
<dbReference type="SUPFAM" id="SSF46894">
    <property type="entry name" value="C-terminal effector domain of the bipartite response regulators"/>
    <property type="match status" value="1"/>
</dbReference>
<organism evidence="4 5">
    <name type="scientific">Pseudoalteromonas phenolica</name>
    <dbReference type="NCBI Taxonomy" id="161398"/>
    <lineage>
        <taxon>Bacteria</taxon>
        <taxon>Pseudomonadati</taxon>
        <taxon>Pseudomonadota</taxon>
        <taxon>Gammaproteobacteria</taxon>
        <taxon>Alteromonadales</taxon>
        <taxon>Pseudoalteromonadaceae</taxon>
        <taxon>Pseudoalteromonas</taxon>
    </lineage>
</organism>
<sequence>MDAFYLNQIFIDPSRNQIFHGDECLLIEPKAMTLLCVFAQQPNKVLSQEVLFEAVWQNRIFSPSSLQRLITLLRKALKDDSKAAEFIHTHAKRGYSLEVQPAFVQHLKSDKANKLKKQTENTALKAPFYVLPKPLWIIALSLLLIASFSVFFLSNTNSNVRKLNKPVAVTHTSYNESMPTLSLNAQQLLFLRETESRYELVLKAPEKEGEYLLTTQNEAFLFAWLNNSTVALTKNEPSSGNHHLKLLTLADNQVMSERIIKVPSHITSFRTLQTGTENSLYMLATDTQLANPRSVLIVFEEKTTQFKILSVLPEDTYVQDFAFANNALYFTATKSHSIQQLIKYDLETANLKIIKSDLASIYHVAWDNHRNQLILSDTLKAGVHSISAHLLNKTNPHSEIKLDPFDFGSSSPLSQIQVTENSIFGTTFQQDIDISSNNATLTHVNSKYEDYQASVSLSGEHLAFVSHKHGRPMLFVKSNEGISTIFDNPHQHDFISRAIWSSQDNEFAFAVGGLVYLYDLALKKLTRIESDEHIIRIDYWQTNPNQLIATTKQLNTAAIIKLETKKVWPFTLQGTVLYKDEDQQIIWQNDTIENLAKLKTWQPEQGEIVHAFSVKGLILAHVRNANESNLFILKTNLEVQESTVLPTNVQFISSAFFEPTKDNLVYFYSHWRNQDADIVKSDNYQN</sequence>
<dbReference type="SUPFAM" id="SSF82171">
    <property type="entry name" value="DPP6 N-terminal domain-like"/>
    <property type="match status" value="1"/>
</dbReference>
<dbReference type="Gene3D" id="1.10.10.10">
    <property type="entry name" value="Winged helix-like DNA-binding domain superfamily/Winged helix DNA-binding domain"/>
    <property type="match status" value="1"/>
</dbReference>
<dbReference type="InterPro" id="IPR036388">
    <property type="entry name" value="WH-like_DNA-bd_sf"/>
</dbReference>
<dbReference type="KEGG" id="pphe:PP2015_1100"/>
<feature type="domain" description="OmpR/PhoB-type" evidence="3">
    <location>
        <begin position="1"/>
        <end position="99"/>
    </location>
</feature>
<dbReference type="GO" id="GO:0003677">
    <property type="term" value="F:DNA binding"/>
    <property type="evidence" value="ECO:0007669"/>
    <property type="project" value="UniProtKB-UniRule"/>
</dbReference>
<dbReference type="EMBL" id="CP013187">
    <property type="protein sequence ID" value="ALO41616.1"/>
    <property type="molecule type" value="Genomic_DNA"/>
</dbReference>
<evidence type="ECO:0000256" key="2">
    <source>
        <dbReference type="PROSITE-ProRule" id="PRU01091"/>
    </source>
</evidence>
<protein>
    <recommendedName>
        <fullName evidence="3">OmpR/PhoB-type domain-containing protein</fullName>
    </recommendedName>
</protein>
<evidence type="ECO:0000313" key="4">
    <source>
        <dbReference type="EMBL" id="ALO41616.1"/>
    </source>
</evidence>
<dbReference type="AlphaFoldDB" id="A0A0S2JZS9"/>
<reference evidence="4 5" key="1">
    <citation type="submission" date="2015-11" db="EMBL/GenBank/DDBJ databases">
        <authorList>
            <person name="Zhang Y."/>
            <person name="Guo Z."/>
        </authorList>
    </citation>
    <scope>NUCLEOTIDE SEQUENCE [LARGE SCALE GENOMIC DNA]</scope>
    <source>
        <strain evidence="4 5">KCTC 12086</strain>
    </source>
</reference>